<sequence length="283" mass="30445">MAFTTESVASIVGQKGEPVESSWTSKDALLYALAVGASQDAPFDELEFTTENGPKPQLVVPSFICVAAKGGKIPGLEIDLRKLLHGGQSFELFGELKPDGRVRTVGTVDSIYDKGSAAVVNTSSEIYDADTGELLAKTGGAMFLRGEGGWGGERGEDEPWAQPEREPDETVVYTTRTDQALLYRLTGDRNPLHSNPEFAKLAGFERPILHGMCTYGFTVRALLHAVAGGDPNRFGRFSARFSKTVTPGDTLTVSIWKTEGGALFQTAKQTGDVVIDRGVLTLR</sequence>
<protein>
    <submittedName>
        <fullName evidence="4">MaoC/PaaZ C-terminal domain-containing protein</fullName>
    </submittedName>
</protein>
<evidence type="ECO:0000259" key="3">
    <source>
        <dbReference type="Pfam" id="PF22622"/>
    </source>
</evidence>
<dbReference type="Pfam" id="PF01575">
    <property type="entry name" value="MaoC_dehydratas"/>
    <property type="match status" value="1"/>
</dbReference>
<evidence type="ECO:0000256" key="1">
    <source>
        <dbReference type="ARBA" id="ARBA00005254"/>
    </source>
</evidence>
<feature type="domain" description="MaoC-like" evidence="2">
    <location>
        <begin position="162"/>
        <end position="273"/>
    </location>
</feature>
<dbReference type="CDD" id="cd03448">
    <property type="entry name" value="HDE_HSD"/>
    <property type="match status" value="1"/>
</dbReference>
<dbReference type="InterPro" id="IPR054357">
    <property type="entry name" value="MFE-2_N"/>
</dbReference>
<dbReference type="InterPro" id="IPR002539">
    <property type="entry name" value="MaoC-like_dom"/>
</dbReference>
<dbReference type="Proteomes" id="UP001501079">
    <property type="component" value="Unassembled WGS sequence"/>
</dbReference>
<organism evidence="4 5">
    <name type="scientific">Gryllotalpicola koreensis</name>
    <dbReference type="NCBI Taxonomy" id="993086"/>
    <lineage>
        <taxon>Bacteria</taxon>
        <taxon>Bacillati</taxon>
        <taxon>Actinomycetota</taxon>
        <taxon>Actinomycetes</taxon>
        <taxon>Micrococcales</taxon>
        <taxon>Microbacteriaceae</taxon>
        <taxon>Gryllotalpicola</taxon>
    </lineage>
</organism>
<comment type="caution">
    <text evidence="4">The sequence shown here is derived from an EMBL/GenBank/DDBJ whole genome shotgun (WGS) entry which is preliminary data.</text>
</comment>
<proteinExistence type="inferred from homology"/>
<evidence type="ECO:0000313" key="4">
    <source>
        <dbReference type="EMBL" id="GAA4173466.1"/>
    </source>
</evidence>
<dbReference type="Pfam" id="PF22622">
    <property type="entry name" value="MFE-2_hydrat-2_N"/>
    <property type="match status" value="1"/>
</dbReference>
<accession>A0ABP7ZYC5</accession>
<keyword evidence="5" id="KW-1185">Reference proteome</keyword>
<dbReference type="PANTHER" id="PTHR13078">
    <property type="entry name" value="PEROXISOMAL MULTIFUNCTIONAL ENZYME TYPE 2-RELATED"/>
    <property type="match status" value="1"/>
</dbReference>
<dbReference type="EMBL" id="BAABBW010000002">
    <property type="protein sequence ID" value="GAA4173466.1"/>
    <property type="molecule type" value="Genomic_DNA"/>
</dbReference>
<evidence type="ECO:0000313" key="5">
    <source>
        <dbReference type="Proteomes" id="UP001501079"/>
    </source>
</evidence>
<reference evidence="5" key="1">
    <citation type="journal article" date="2019" name="Int. J. Syst. Evol. Microbiol.">
        <title>The Global Catalogue of Microorganisms (GCM) 10K type strain sequencing project: providing services to taxonomists for standard genome sequencing and annotation.</title>
        <authorList>
            <consortium name="The Broad Institute Genomics Platform"/>
            <consortium name="The Broad Institute Genome Sequencing Center for Infectious Disease"/>
            <person name="Wu L."/>
            <person name="Ma J."/>
        </authorList>
    </citation>
    <scope>NUCLEOTIDE SEQUENCE [LARGE SCALE GENOMIC DNA]</scope>
    <source>
        <strain evidence="5">JCM 17591</strain>
    </source>
</reference>
<dbReference type="SUPFAM" id="SSF54637">
    <property type="entry name" value="Thioesterase/thiol ester dehydrase-isomerase"/>
    <property type="match status" value="2"/>
</dbReference>
<dbReference type="PANTHER" id="PTHR13078:SF59">
    <property type="entry name" value="ENOYL-COA HYDRATASE CHSH3"/>
    <property type="match status" value="1"/>
</dbReference>
<feature type="domain" description="Peroxisomal multifunctional enzyme type 2-like N-terminal" evidence="3">
    <location>
        <begin position="23"/>
        <end position="146"/>
    </location>
</feature>
<dbReference type="Gene3D" id="3.10.129.10">
    <property type="entry name" value="Hotdog Thioesterase"/>
    <property type="match status" value="1"/>
</dbReference>
<evidence type="ECO:0000259" key="2">
    <source>
        <dbReference type="Pfam" id="PF01575"/>
    </source>
</evidence>
<gene>
    <name evidence="4" type="ORF">GCM10022287_15880</name>
</gene>
<name>A0ABP7ZYC5_9MICO</name>
<comment type="similarity">
    <text evidence="1">Belongs to the enoyl-CoA hydratase/isomerase family.</text>
</comment>
<dbReference type="InterPro" id="IPR029069">
    <property type="entry name" value="HotDog_dom_sf"/>
</dbReference>
<dbReference type="RefSeq" id="WP_344753059.1">
    <property type="nucleotide sequence ID" value="NZ_BAABBW010000002.1"/>
</dbReference>